<keyword evidence="1" id="KW-1133">Transmembrane helix</keyword>
<proteinExistence type="predicted"/>
<keyword evidence="4" id="KW-1185">Reference proteome</keyword>
<dbReference type="EMBL" id="CAXDID020000581">
    <property type="protein sequence ID" value="CAL6104293.1"/>
    <property type="molecule type" value="Genomic_DNA"/>
</dbReference>
<evidence type="ECO:0000313" key="4">
    <source>
        <dbReference type="Proteomes" id="UP001642409"/>
    </source>
</evidence>
<sequence>MSVYLCYKRTVFECLNLVLVQTHPVNVTFAFVRFEALLLALVFIYYSNKHISLPCLVSFVLSSLLVICFESRRGEPKCRLSLCFHSSSQSVVEYFAPDSAANFWAKL</sequence>
<feature type="transmembrane region" description="Helical" evidence="1">
    <location>
        <begin position="51"/>
        <end position="69"/>
    </location>
</feature>
<feature type="transmembrane region" description="Helical" evidence="1">
    <location>
        <begin position="25"/>
        <end position="45"/>
    </location>
</feature>
<organism evidence="2">
    <name type="scientific">Hexamita inflata</name>
    <dbReference type="NCBI Taxonomy" id="28002"/>
    <lineage>
        <taxon>Eukaryota</taxon>
        <taxon>Metamonada</taxon>
        <taxon>Diplomonadida</taxon>
        <taxon>Hexamitidae</taxon>
        <taxon>Hexamitinae</taxon>
        <taxon>Hexamita</taxon>
    </lineage>
</organism>
<accession>A0AA86U8X4</accession>
<dbReference type="EMBL" id="CATOUU010000549">
    <property type="protein sequence ID" value="CAI9933793.1"/>
    <property type="molecule type" value="Genomic_DNA"/>
</dbReference>
<keyword evidence="1" id="KW-0472">Membrane</keyword>
<protein>
    <submittedName>
        <fullName evidence="3">Hypothetical_protein</fullName>
    </submittedName>
</protein>
<evidence type="ECO:0000313" key="2">
    <source>
        <dbReference type="EMBL" id="CAI9933793.1"/>
    </source>
</evidence>
<dbReference type="Proteomes" id="UP001642409">
    <property type="component" value="Unassembled WGS sequence"/>
</dbReference>
<reference evidence="3 4" key="2">
    <citation type="submission" date="2024-07" db="EMBL/GenBank/DDBJ databases">
        <authorList>
            <person name="Akdeniz Z."/>
        </authorList>
    </citation>
    <scope>NUCLEOTIDE SEQUENCE [LARGE SCALE GENOMIC DNA]</scope>
</reference>
<name>A0AA86U8X4_9EUKA</name>
<evidence type="ECO:0000313" key="3">
    <source>
        <dbReference type="EMBL" id="CAL6104293.1"/>
    </source>
</evidence>
<dbReference type="AlphaFoldDB" id="A0AA86U8X4"/>
<gene>
    <name evidence="2" type="ORF">HINF_LOCUS21438</name>
    <name evidence="3" type="ORF">HINF_LOCUS72713</name>
</gene>
<comment type="caution">
    <text evidence="2">The sequence shown here is derived from an EMBL/GenBank/DDBJ whole genome shotgun (WGS) entry which is preliminary data.</text>
</comment>
<keyword evidence="1" id="KW-0812">Transmembrane</keyword>
<evidence type="ECO:0000256" key="1">
    <source>
        <dbReference type="SAM" id="Phobius"/>
    </source>
</evidence>
<reference evidence="2" key="1">
    <citation type="submission" date="2023-06" db="EMBL/GenBank/DDBJ databases">
        <authorList>
            <person name="Kurt Z."/>
        </authorList>
    </citation>
    <scope>NUCLEOTIDE SEQUENCE</scope>
</reference>